<protein>
    <submittedName>
        <fullName evidence="2">Putative secreted protein</fullName>
    </submittedName>
</protein>
<feature type="transmembrane region" description="Helical" evidence="1">
    <location>
        <begin position="5"/>
        <end position="22"/>
    </location>
</feature>
<keyword evidence="1" id="KW-1133">Transmembrane helix</keyword>
<dbReference type="AlphaFoldDB" id="T1E9Q1"/>
<feature type="non-terminal residue" evidence="2">
    <location>
        <position position="1"/>
    </location>
</feature>
<reference evidence="2" key="1">
    <citation type="submission" date="2013-07" db="EMBL/GenBank/DDBJ databases">
        <title>Transcriptome sequencing and developmental regulation of gene expression in Anopheles aquasalis.</title>
        <authorList>
            <consortium name="Brazilian Malaria Network (MCT/CNPq/MS/SCTIE/DECIT/PRONEX 555648/2009-5) and Research Network on Bioactive Molecules from Arthropod Vectors (NAP-MOBIARVE"/>
            <consortium name="University of Sao Paulo)"/>
            <person name="Marinotti O."/>
            <person name="Ribeiro J.M.C."/>
            <person name="Costa-da-Silva A.L."/>
            <person name="Silva M.C.P."/>
            <person name="Lopes A.R."/>
            <person name="Barros M.S."/>
            <person name="Sa-Nunes A."/>
            <person name="Konjin B.B."/>
            <person name="Carvalho E."/>
            <person name="Suesdek L."/>
            <person name="Silva-Neto M.A.C."/>
            <person name="Capurro M.L."/>
        </authorList>
    </citation>
    <scope>NUCLEOTIDE SEQUENCE</scope>
    <source>
        <tissue evidence="2">Whole body</tissue>
    </source>
</reference>
<organism evidence="2">
    <name type="scientific">Anopheles aquasalis</name>
    <name type="common">Malaria mosquito</name>
    <dbReference type="NCBI Taxonomy" id="42839"/>
    <lineage>
        <taxon>Eukaryota</taxon>
        <taxon>Metazoa</taxon>
        <taxon>Ecdysozoa</taxon>
        <taxon>Arthropoda</taxon>
        <taxon>Hexapoda</taxon>
        <taxon>Insecta</taxon>
        <taxon>Pterygota</taxon>
        <taxon>Neoptera</taxon>
        <taxon>Endopterygota</taxon>
        <taxon>Diptera</taxon>
        <taxon>Nematocera</taxon>
        <taxon>Culicoidea</taxon>
        <taxon>Culicidae</taxon>
        <taxon>Anophelinae</taxon>
        <taxon>Anopheles</taxon>
    </lineage>
</organism>
<accession>T1E9Q1</accession>
<evidence type="ECO:0000313" key="2">
    <source>
        <dbReference type="EMBL" id="JAA99912.1"/>
    </source>
</evidence>
<proteinExistence type="evidence at transcript level"/>
<dbReference type="EMBL" id="GAMD01001678">
    <property type="protein sequence ID" value="JAA99912.1"/>
    <property type="molecule type" value="mRNA"/>
</dbReference>
<sequence length="79" mass="9682">FFLFFLFFCFFVFLFFCFFTFYRKMHCLFLIRVLHYTSISQKSDFDSDTFARELHAGRNLSAPVHTRFDATRTCRRMMS</sequence>
<feature type="non-terminal residue" evidence="2">
    <location>
        <position position="79"/>
    </location>
</feature>
<keyword evidence="1" id="KW-0812">Transmembrane</keyword>
<name>T1E9Q1_ANOAQ</name>
<keyword evidence="1" id="KW-0472">Membrane</keyword>
<evidence type="ECO:0000256" key="1">
    <source>
        <dbReference type="SAM" id="Phobius"/>
    </source>
</evidence>